<dbReference type="Proteomes" id="UP000241818">
    <property type="component" value="Unassembled WGS sequence"/>
</dbReference>
<dbReference type="InParanoid" id="A0A2T3B141"/>
<dbReference type="AlphaFoldDB" id="A0A2T3B141"/>
<evidence type="ECO:0000313" key="2">
    <source>
        <dbReference type="Proteomes" id="UP000241818"/>
    </source>
</evidence>
<reference evidence="1 2" key="1">
    <citation type="journal article" date="2018" name="New Phytol.">
        <title>Comparative genomics and transcriptomics depict ericoid mycorrhizal fungi as versatile saprotrophs and plant mutualists.</title>
        <authorList>
            <person name="Martino E."/>
            <person name="Morin E."/>
            <person name="Grelet G.A."/>
            <person name="Kuo A."/>
            <person name="Kohler A."/>
            <person name="Daghino S."/>
            <person name="Barry K.W."/>
            <person name="Cichocki N."/>
            <person name="Clum A."/>
            <person name="Dockter R.B."/>
            <person name="Hainaut M."/>
            <person name="Kuo R.C."/>
            <person name="LaButti K."/>
            <person name="Lindahl B.D."/>
            <person name="Lindquist E.A."/>
            <person name="Lipzen A."/>
            <person name="Khouja H.R."/>
            <person name="Magnuson J."/>
            <person name="Murat C."/>
            <person name="Ohm R.A."/>
            <person name="Singer S.W."/>
            <person name="Spatafora J.W."/>
            <person name="Wang M."/>
            <person name="Veneault-Fourrey C."/>
            <person name="Henrissat B."/>
            <person name="Grigoriev I.V."/>
            <person name="Martin F.M."/>
            <person name="Perotto S."/>
        </authorList>
    </citation>
    <scope>NUCLEOTIDE SEQUENCE [LARGE SCALE GENOMIC DNA]</scope>
    <source>
        <strain evidence="1 2">ATCC 22711</strain>
    </source>
</reference>
<dbReference type="EMBL" id="KZ679011">
    <property type="protein sequence ID" value="PSS18280.1"/>
    <property type="molecule type" value="Genomic_DNA"/>
</dbReference>
<sequence length="305" mass="34851">MAIDSNPAECLAILFMIAVSEIVLQRVDLQAGSEYKDVHSLDIYTALHNYDYYLGGGSAPKEMASEVRELLESGILEREPLNHEDYKTGPELSKFIHNVKPPEVLEILKLGIFRMQHPDHLIFRRFEALQEENIKRLGNQNSEKLEEVNRMRARFKEYKSVNAGRWNVFGHRCMQYEGWIITGYYKLETGEDMMSIPPFRTYDLQGKSIASLDEENRKSKDEAKPIPLMLPYFCPTIECAASKTLYIWHNYVVTAAFIVDGDERRSVLPGFTEPYLCVGGCSPFILMPLKSASIMLCTDTMAANE</sequence>
<keyword evidence="2" id="KW-1185">Reference proteome</keyword>
<gene>
    <name evidence="1" type="ORF">M430DRAFT_18887</name>
</gene>
<proteinExistence type="predicted"/>
<protein>
    <submittedName>
        <fullName evidence="1">Uncharacterized protein</fullName>
    </submittedName>
</protein>
<accession>A0A2T3B141</accession>
<dbReference type="RefSeq" id="XP_024720632.1">
    <property type="nucleotide sequence ID" value="XM_024863972.1"/>
</dbReference>
<dbReference type="GeneID" id="36572053"/>
<organism evidence="1 2">
    <name type="scientific">Amorphotheca resinae ATCC 22711</name>
    <dbReference type="NCBI Taxonomy" id="857342"/>
    <lineage>
        <taxon>Eukaryota</taxon>
        <taxon>Fungi</taxon>
        <taxon>Dikarya</taxon>
        <taxon>Ascomycota</taxon>
        <taxon>Pezizomycotina</taxon>
        <taxon>Leotiomycetes</taxon>
        <taxon>Helotiales</taxon>
        <taxon>Amorphothecaceae</taxon>
        <taxon>Amorphotheca</taxon>
    </lineage>
</organism>
<evidence type="ECO:0000313" key="1">
    <source>
        <dbReference type="EMBL" id="PSS18280.1"/>
    </source>
</evidence>
<name>A0A2T3B141_AMORE</name>